<organism evidence="2 3">
    <name type="scientific">Austropuccinia psidii MF-1</name>
    <dbReference type="NCBI Taxonomy" id="1389203"/>
    <lineage>
        <taxon>Eukaryota</taxon>
        <taxon>Fungi</taxon>
        <taxon>Dikarya</taxon>
        <taxon>Basidiomycota</taxon>
        <taxon>Pucciniomycotina</taxon>
        <taxon>Pucciniomycetes</taxon>
        <taxon>Pucciniales</taxon>
        <taxon>Sphaerophragmiaceae</taxon>
        <taxon>Austropuccinia</taxon>
    </lineage>
</organism>
<protein>
    <submittedName>
        <fullName evidence="2">Uncharacterized protein</fullName>
    </submittedName>
</protein>
<feature type="compositionally biased region" description="Pro residues" evidence="1">
    <location>
        <begin position="74"/>
        <end position="84"/>
    </location>
</feature>
<evidence type="ECO:0000313" key="3">
    <source>
        <dbReference type="Proteomes" id="UP000765509"/>
    </source>
</evidence>
<evidence type="ECO:0000313" key="2">
    <source>
        <dbReference type="EMBL" id="MBW0570866.1"/>
    </source>
</evidence>
<dbReference type="Proteomes" id="UP000765509">
    <property type="component" value="Unassembled WGS sequence"/>
</dbReference>
<accession>A0A9Q3JZH3</accession>
<dbReference type="EMBL" id="AVOT02087045">
    <property type="protein sequence ID" value="MBW0570866.1"/>
    <property type="molecule type" value="Genomic_DNA"/>
</dbReference>
<gene>
    <name evidence="2" type="ORF">O181_110581</name>
</gene>
<proteinExistence type="predicted"/>
<sequence>MVKKLKLWIRKLAKFRIPPLLIHLPEHSKVKFSHYSKKISTQACFCPFLCSQILTHPSTTRPPALASAMRKSPFPQPGPLPMPPSSNIQPVARISNRSRVGRSALPYPTA</sequence>
<comment type="caution">
    <text evidence="2">The sequence shown here is derived from an EMBL/GenBank/DDBJ whole genome shotgun (WGS) entry which is preliminary data.</text>
</comment>
<evidence type="ECO:0000256" key="1">
    <source>
        <dbReference type="SAM" id="MobiDB-lite"/>
    </source>
</evidence>
<feature type="region of interest" description="Disordered" evidence="1">
    <location>
        <begin position="61"/>
        <end position="110"/>
    </location>
</feature>
<keyword evidence="3" id="KW-1185">Reference proteome</keyword>
<name>A0A9Q3JZH3_9BASI</name>
<dbReference type="AlphaFoldDB" id="A0A9Q3JZH3"/>
<reference evidence="2" key="1">
    <citation type="submission" date="2021-03" db="EMBL/GenBank/DDBJ databases">
        <title>Draft genome sequence of rust myrtle Austropuccinia psidii MF-1, a brazilian biotype.</title>
        <authorList>
            <person name="Quecine M.C."/>
            <person name="Pachon D.M.R."/>
            <person name="Bonatelli M.L."/>
            <person name="Correr F.H."/>
            <person name="Franceschini L.M."/>
            <person name="Leite T.F."/>
            <person name="Margarido G.R.A."/>
            <person name="Almeida C.A."/>
            <person name="Ferrarezi J.A."/>
            <person name="Labate C.A."/>
        </authorList>
    </citation>
    <scope>NUCLEOTIDE SEQUENCE</scope>
    <source>
        <strain evidence="2">MF-1</strain>
    </source>
</reference>